<dbReference type="AlphaFoldDB" id="A0A9N8PYH8"/>
<evidence type="ECO:0000313" key="1">
    <source>
        <dbReference type="EMBL" id="CAD0194392.1"/>
    </source>
</evidence>
<keyword evidence="2" id="KW-1185">Reference proteome</keyword>
<sequence>MQSVCFRVAPVNLAPVAIWLWLDATHPHGVLPQECSLSIFQCRTLITANSWDCRECLKAAARWCREYMCIAVRILATSAAARAVAVVPRSIAAH</sequence>
<reference evidence="1" key="1">
    <citation type="submission" date="2021-12" db="EMBL/GenBank/DDBJ databases">
        <authorList>
            <person name="King R."/>
        </authorList>
    </citation>
    <scope>NUCLEOTIDE SEQUENCE</scope>
</reference>
<proteinExistence type="predicted"/>
<gene>
    <name evidence="1" type="ORF">CINC_LOCUS680</name>
</gene>
<evidence type="ECO:0000313" key="2">
    <source>
        <dbReference type="Proteomes" id="UP001154114"/>
    </source>
</evidence>
<name>A0A9N8PYH8_CHRIL</name>
<organism evidence="1 2">
    <name type="scientific">Chrysodeixis includens</name>
    <name type="common">Soybean looper</name>
    <name type="synonym">Pseudoplusia includens</name>
    <dbReference type="NCBI Taxonomy" id="689277"/>
    <lineage>
        <taxon>Eukaryota</taxon>
        <taxon>Metazoa</taxon>
        <taxon>Ecdysozoa</taxon>
        <taxon>Arthropoda</taxon>
        <taxon>Hexapoda</taxon>
        <taxon>Insecta</taxon>
        <taxon>Pterygota</taxon>
        <taxon>Neoptera</taxon>
        <taxon>Endopterygota</taxon>
        <taxon>Lepidoptera</taxon>
        <taxon>Glossata</taxon>
        <taxon>Ditrysia</taxon>
        <taxon>Noctuoidea</taxon>
        <taxon>Noctuidae</taxon>
        <taxon>Plusiinae</taxon>
        <taxon>Chrysodeixis</taxon>
    </lineage>
</organism>
<protein>
    <submittedName>
        <fullName evidence="1">Uncharacterized protein</fullName>
    </submittedName>
</protein>
<dbReference type="Proteomes" id="UP001154114">
    <property type="component" value="Chromosome 1"/>
</dbReference>
<dbReference type="EMBL" id="LR824004">
    <property type="protein sequence ID" value="CAD0194392.1"/>
    <property type="molecule type" value="Genomic_DNA"/>
</dbReference>
<accession>A0A9N8PYH8</accession>